<evidence type="ECO:0000313" key="9">
    <source>
        <dbReference type="EMBL" id="KAL0369818.1"/>
    </source>
</evidence>
<evidence type="ECO:0000256" key="6">
    <source>
        <dbReference type="SAM" id="MobiDB-lite"/>
    </source>
</evidence>
<keyword evidence="5" id="KW-0333">Golgi apparatus</keyword>
<reference evidence="9" key="1">
    <citation type="submission" date="2020-06" db="EMBL/GenBank/DDBJ databases">
        <authorList>
            <person name="Li T."/>
            <person name="Hu X."/>
            <person name="Zhang T."/>
            <person name="Song X."/>
            <person name="Zhang H."/>
            <person name="Dai N."/>
            <person name="Sheng W."/>
            <person name="Hou X."/>
            <person name="Wei L."/>
        </authorList>
    </citation>
    <scope>NUCLEOTIDE SEQUENCE</scope>
    <source>
        <strain evidence="9">G01</strain>
        <tissue evidence="9">Leaf</tissue>
    </source>
</reference>
<name>A0AAW2QQU3_9LAMI</name>
<comment type="caution">
    <text evidence="9">The sequence shown here is derived from an EMBL/GenBank/DDBJ whole genome shotgun (WGS) entry which is preliminary data.</text>
</comment>
<comment type="similarity">
    <text evidence="2">Belongs to the glycosyltransferase 47 family.</text>
</comment>
<comment type="subcellular location">
    <subcellularLocation>
        <location evidence="1">Golgi apparatus membrane</location>
        <topology evidence="1">Single-pass type II membrane protein</topology>
    </subcellularLocation>
</comment>
<dbReference type="GO" id="GO:0000139">
    <property type="term" value="C:Golgi membrane"/>
    <property type="evidence" value="ECO:0007669"/>
    <property type="project" value="UniProtKB-SubCell"/>
</dbReference>
<dbReference type="InterPro" id="IPR004263">
    <property type="entry name" value="Exostosin"/>
</dbReference>
<organism evidence="9">
    <name type="scientific">Sesamum angustifolium</name>
    <dbReference type="NCBI Taxonomy" id="2727405"/>
    <lineage>
        <taxon>Eukaryota</taxon>
        <taxon>Viridiplantae</taxon>
        <taxon>Streptophyta</taxon>
        <taxon>Embryophyta</taxon>
        <taxon>Tracheophyta</taxon>
        <taxon>Spermatophyta</taxon>
        <taxon>Magnoliopsida</taxon>
        <taxon>eudicotyledons</taxon>
        <taxon>Gunneridae</taxon>
        <taxon>Pentapetalae</taxon>
        <taxon>asterids</taxon>
        <taxon>lamiids</taxon>
        <taxon>Lamiales</taxon>
        <taxon>Pedaliaceae</taxon>
        <taxon>Sesamum</taxon>
    </lineage>
</organism>
<sequence>MENHVLARFKNKFWFLIFVLFVLWYFLLYGFDWSSLSVVSFVSQNEQESSLEALASNSVPRSGDIKSKEEDFDESLDSDPIPENQENPVSNSFPESNVTVLSDVNHKQEDVTVTDHERRATEHDGIEDLAGLEKELEPLLPKEGGEERNVVEKPRAAKKSCDGRYIYVHDIPSRFNDDYVKQCRLMNKWHDMCQYFVDGGFGQRLGILEGSSSLRVDVSRYLWDSYSYSVKDSDAHELFKWLRGKPEWNVMGGRDHFLVAGRITWDFRRAINDDSAWGNNLMLLPGSQNVTMVTIESSPWDQNDFAIPYPTYFHPSSDEQVFAWQNKMRKQKRKTLFSFAGAPRPNMEDSIRERSWPNALL</sequence>
<proteinExistence type="inferred from homology"/>
<feature type="transmembrane region" description="Helical" evidence="7">
    <location>
        <begin position="12"/>
        <end position="31"/>
    </location>
</feature>
<dbReference type="InterPro" id="IPR040911">
    <property type="entry name" value="Exostosin_GT47"/>
</dbReference>
<keyword evidence="4" id="KW-0735">Signal-anchor</keyword>
<keyword evidence="7" id="KW-1133">Transmembrane helix</keyword>
<reference evidence="9" key="2">
    <citation type="journal article" date="2024" name="Plant">
        <title>Genomic evolution and insights into agronomic trait innovations of Sesamum species.</title>
        <authorList>
            <person name="Miao H."/>
            <person name="Wang L."/>
            <person name="Qu L."/>
            <person name="Liu H."/>
            <person name="Sun Y."/>
            <person name="Le M."/>
            <person name="Wang Q."/>
            <person name="Wei S."/>
            <person name="Zheng Y."/>
            <person name="Lin W."/>
            <person name="Duan Y."/>
            <person name="Cao H."/>
            <person name="Xiong S."/>
            <person name="Wang X."/>
            <person name="Wei L."/>
            <person name="Li C."/>
            <person name="Ma Q."/>
            <person name="Ju M."/>
            <person name="Zhao R."/>
            <person name="Li G."/>
            <person name="Mu C."/>
            <person name="Tian Q."/>
            <person name="Mei H."/>
            <person name="Zhang T."/>
            <person name="Gao T."/>
            <person name="Zhang H."/>
        </authorList>
    </citation>
    <scope>NUCLEOTIDE SEQUENCE</scope>
    <source>
        <strain evidence="9">G01</strain>
    </source>
</reference>
<dbReference type="PANTHER" id="PTHR11062">
    <property type="entry name" value="EXOSTOSIN HEPARAN SULFATE GLYCOSYLTRANSFERASE -RELATED"/>
    <property type="match status" value="1"/>
</dbReference>
<gene>
    <name evidence="9" type="ORF">Sangu_0299900</name>
</gene>
<keyword evidence="3 9" id="KW-0808">Transferase</keyword>
<dbReference type="Pfam" id="PF03016">
    <property type="entry name" value="Exostosin_GT47"/>
    <property type="match status" value="1"/>
</dbReference>
<feature type="domain" description="Exostosin GT47" evidence="8">
    <location>
        <begin position="161"/>
        <end position="356"/>
    </location>
</feature>
<keyword evidence="7" id="KW-0472">Membrane</keyword>
<evidence type="ECO:0000256" key="4">
    <source>
        <dbReference type="ARBA" id="ARBA00022968"/>
    </source>
</evidence>
<dbReference type="PANTHER" id="PTHR11062:SF282">
    <property type="entry name" value="XYLOGLUCAN GALACTOSYLTRANSFERASE GT11-RELATED"/>
    <property type="match status" value="1"/>
</dbReference>
<evidence type="ECO:0000256" key="5">
    <source>
        <dbReference type="ARBA" id="ARBA00023034"/>
    </source>
</evidence>
<evidence type="ECO:0000256" key="2">
    <source>
        <dbReference type="ARBA" id="ARBA00010271"/>
    </source>
</evidence>
<evidence type="ECO:0000256" key="3">
    <source>
        <dbReference type="ARBA" id="ARBA00022676"/>
    </source>
</evidence>
<evidence type="ECO:0000256" key="7">
    <source>
        <dbReference type="SAM" id="Phobius"/>
    </source>
</evidence>
<accession>A0AAW2QQU3</accession>
<keyword evidence="3 9" id="KW-0328">Glycosyltransferase</keyword>
<dbReference type="AlphaFoldDB" id="A0AAW2QQU3"/>
<protein>
    <submittedName>
        <fullName evidence="9">Xyloglucan galactosyltransferase KATAMARI1</fullName>
    </submittedName>
</protein>
<feature type="compositionally biased region" description="Polar residues" evidence="6">
    <location>
        <begin position="84"/>
        <end position="95"/>
    </location>
</feature>
<evidence type="ECO:0000259" key="8">
    <source>
        <dbReference type="Pfam" id="PF03016"/>
    </source>
</evidence>
<feature type="region of interest" description="Disordered" evidence="6">
    <location>
        <begin position="53"/>
        <end position="95"/>
    </location>
</feature>
<dbReference type="GO" id="GO:0016757">
    <property type="term" value="F:glycosyltransferase activity"/>
    <property type="evidence" value="ECO:0007669"/>
    <property type="project" value="UniProtKB-KW"/>
</dbReference>
<keyword evidence="7" id="KW-0812">Transmembrane</keyword>
<evidence type="ECO:0000256" key="1">
    <source>
        <dbReference type="ARBA" id="ARBA00004323"/>
    </source>
</evidence>
<dbReference type="EMBL" id="JACGWK010000002">
    <property type="protein sequence ID" value="KAL0369818.1"/>
    <property type="molecule type" value="Genomic_DNA"/>
</dbReference>